<evidence type="ECO:0000259" key="15">
    <source>
        <dbReference type="PROSITE" id="PS51329"/>
    </source>
</evidence>
<dbReference type="Proteomes" id="UP000299084">
    <property type="component" value="Unassembled WGS sequence"/>
</dbReference>
<reference evidence="16 17" key="1">
    <citation type="journal article" date="2019" name="Mol. Ecol. Resour.">
        <title>Improving Illumina assemblies with Hi-C and long reads: an example with the North African dromedary.</title>
        <authorList>
            <person name="Elbers J.P."/>
            <person name="Rogers M.F."/>
            <person name="Perelman P.L."/>
            <person name="Proskuryakova A.A."/>
            <person name="Serdyukova N.A."/>
            <person name="Johnson W.E."/>
            <person name="Horin P."/>
            <person name="Corander J."/>
            <person name="Murphy D."/>
            <person name="Burger P.A."/>
        </authorList>
    </citation>
    <scope>NUCLEOTIDE SEQUENCE [LARGE SCALE GENOMIC DNA]</scope>
    <source>
        <strain evidence="16">Drom800</strain>
        <tissue evidence="16">Blood</tissue>
    </source>
</reference>
<evidence type="ECO:0000256" key="5">
    <source>
        <dbReference type="ARBA" id="ARBA00022481"/>
    </source>
</evidence>
<dbReference type="InterPro" id="IPR016098">
    <property type="entry name" value="CAP/MinC_C"/>
</dbReference>
<dbReference type="InterPro" id="IPR017901">
    <property type="entry name" value="C-CAP_CF_C-like"/>
</dbReference>
<dbReference type="Pfam" id="PF01213">
    <property type="entry name" value="CAP_N-CM"/>
    <property type="match status" value="1"/>
</dbReference>
<dbReference type="GO" id="GO:0000902">
    <property type="term" value="P:cell morphogenesis"/>
    <property type="evidence" value="ECO:0007669"/>
    <property type="project" value="TreeGrafter"/>
</dbReference>
<dbReference type="InterPro" id="IPR013992">
    <property type="entry name" value="Adenylate_cyclase-assoc_CAP_N"/>
</dbReference>
<dbReference type="GO" id="GO:0019933">
    <property type="term" value="P:cAMP-mediated signaling"/>
    <property type="evidence" value="ECO:0007669"/>
    <property type="project" value="TreeGrafter"/>
</dbReference>
<dbReference type="Gene3D" id="2.160.20.70">
    <property type="match status" value="1"/>
</dbReference>
<dbReference type="SMART" id="SM00673">
    <property type="entry name" value="CARP"/>
    <property type="match status" value="2"/>
</dbReference>
<dbReference type="AlphaFoldDB" id="A0A5N4DAJ1"/>
<keyword evidence="6" id="KW-1017">Isopeptide bond</keyword>
<feature type="region of interest" description="Disordered" evidence="14">
    <location>
        <begin position="238"/>
        <end position="275"/>
    </location>
</feature>
<dbReference type="PROSITE" id="PS01089">
    <property type="entry name" value="CAP_2"/>
    <property type="match status" value="1"/>
</dbReference>
<evidence type="ECO:0000256" key="14">
    <source>
        <dbReference type="SAM" id="MobiDB-lite"/>
    </source>
</evidence>
<organism evidence="16 17">
    <name type="scientific">Camelus dromedarius</name>
    <name type="common">Dromedary</name>
    <name type="synonym">Arabian camel</name>
    <dbReference type="NCBI Taxonomy" id="9838"/>
    <lineage>
        <taxon>Eukaryota</taxon>
        <taxon>Metazoa</taxon>
        <taxon>Chordata</taxon>
        <taxon>Craniata</taxon>
        <taxon>Vertebrata</taxon>
        <taxon>Euteleostomi</taxon>
        <taxon>Mammalia</taxon>
        <taxon>Eutheria</taxon>
        <taxon>Laurasiatheria</taxon>
        <taxon>Artiodactyla</taxon>
        <taxon>Tylopoda</taxon>
        <taxon>Camelidae</taxon>
        <taxon>Camelus</taxon>
    </lineage>
</organism>
<evidence type="ECO:0000256" key="2">
    <source>
        <dbReference type="ARBA" id="ARBA00004202"/>
    </source>
</evidence>
<dbReference type="InterPro" id="IPR036222">
    <property type="entry name" value="CAP_N_sf"/>
</dbReference>
<dbReference type="InterPro" id="IPR028417">
    <property type="entry name" value="CAP_CS_C"/>
</dbReference>
<dbReference type="Gene3D" id="1.25.40.330">
    <property type="entry name" value="Adenylate cyclase-associated CAP, N-terminal domain"/>
    <property type="match status" value="1"/>
</dbReference>
<evidence type="ECO:0000256" key="11">
    <source>
        <dbReference type="ARBA" id="ARBA00023203"/>
    </source>
</evidence>
<dbReference type="GO" id="GO:0003779">
    <property type="term" value="F:actin binding"/>
    <property type="evidence" value="ECO:0007669"/>
    <property type="project" value="UniProtKB-KW"/>
</dbReference>
<dbReference type="InterPro" id="IPR013912">
    <property type="entry name" value="Adenylate_cyclase-assoc_CAP_C"/>
</dbReference>
<dbReference type="GO" id="GO:0007015">
    <property type="term" value="P:actin filament organization"/>
    <property type="evidence" value="ECO:0007669"/>
    <property type="project" value="TreeGrafter"/>
</dbReference>
<comment type="similarity">
    <text evidence="3 13">Belongs to the CAP family.</text>
</comment>
<sequence length="497" mass="53954">MADMQNLVERLERVVGRLEAVSSASDMHCGYGDSAAKGRDGPHRSEVGESSLGYSLSVPAASRQKKLVAEVVELCGTAGVGVLIRKNHKIQPEELELCEESEMMSSIVAYASVPNECRVRNKLSDLLAPISEQIQEVITFREKNRDSKLFNHLSAISESIQALGWVAMAPTPGPYVKEMNDTAMFYTNRVLKEYRDVDKKHVDWVKAYLSIWTELQAYIKEFHTTGLAWSKTGPVAKELSGLPSGPSAGSGPPPPPPGPPPPPVPTSSGSDDSASRSALFAQINQGESITHALKHVSDDMKTHKNPALKAQSGPVRSGPKPFSASKPGISPSPKPPTKKEPALLELEGKKWRVENQENVSNLVIDGTELKQVAYIFKCVNSTLQIKGKINSITVDNCKKLGLVFDDVVGIVEIINSKDVKVQVMGKVPTISINKTDGCHVYLSKNSLDCEIVSAKSSEMNVLIPTDGGDFNEFPVPEQFKTLWNGQKLVTTVTEIAG</sequence>
<protein>
    <recommendedName>
        <fullName evidence="13">Adenylyl cyclase-associated protein</fullName>
    </recommendedName>
</protein>
<proteinExistence type="inferred from homology"/>
<keyword evidence="9" id="KW-0007">Acetylation</keyword>
<name>A0A5N4DAJ1_CAMDR</name>
<keyword evidence="7" id="KW-0597">Phosphoprotein</keyword>
<dbReference type="Pfam" id="PF21938">
    <property type="entry name" value="CAP_N"/>
    <property type="match status" value="1"/>
</dbReference>
<dbReference type="SUPFAM" id="SSF101278">
    <property type="entry name" value="N-terminal domain of adenylylcyclase associated protein, CAP"/>
    <property type="match status" value="1"/>
</dbReference>
<dbReference type="GO" id="GO:0005737">
    <property type="term" value="C:cytoplasm"/>
    <property type="evidence" value="ECO:0007669"/>
    <property type="project" value="TreeGrafter"/>
</dbReference>
<comment type="subcellular location">
    <subcellularLocation>
        <location evidence="2">Cell membrane</location>
        <topology evidence="2">Peripheral membrane protein</topology>
    </subcellularLocation>
</comment>
<dbReference type="InterPro" id="IPR001837">
    <property type="entry name" value="Adenylate_cyclase-assoc_CAP"/>
</dbReference>
<dbReference type="GO" id="GO:0005886">
    <property type="term" value="C:plasma membrane"/>
    <property type="evidence" value="ECO:0007669"/>
    <property type="project" value="UniProtKB-SubCell"/>
</dbReference>
<dbReference type="Pfam" id="PF08603">
    <property type="entry name" value="CAP_C"/>
    <property type="match status" value="1"/>
</dbReference>
<dbReference type="STRING" id="9838.ENSCDRP00005019405"/>
<dbReference type="InterPro" id="IPR018106">
    <property type="entry name" value="CAP_CS_N"/>
</dbReference>
<evidence type="ECO:0000256" key="1">
    <source>
        <dbReference type="ARBA" id="ARBA00003250"/>
    </source>
</evidence>
<dbReference type="InterPro" id="IPR053950">
    <property type="entry name" value="CAP_N"/>
</dbReference>
<keyword evidence="10" id="KW-0472">Membrane</keyword>
<evidence type="ECO:0000256" key="8">
    <source>
        <dbReference type="ARBA" id="ARBA00022843"/>
    </source>
</evidence>
<feature type="compositionally biased region" description="Low complexity" evidence="14">
    <location>
        <begin position="240"/>
        <end position="250"/>
    </location>
</feature>
<dbReference type="GO" id="GO:0008179">
    <property type="term" value="F:adenylate cyclase binding"/>
    <property type="evidence" value="ECO:0007669"/>
    <property type="project" value="TreeGrafter"/>
</dbReference>
<evidence type="ECO:0000313" key="16">
    <source>
        <dbReference type="EMBL" id="KAB1268184.1"/>
    </source>
</evidence>
<dbReference type="SUPFAM" id="SSF69340">
    <property type="entry name" value="C-terminal domain of adenylylcyclase associated protein"/>
    <property type="match status" value="1"/>
</dbReference>
<evidence type="ECO:0000256" key="12">
    <source>
        <dbReference type="ARBA" id="ARBA00026058"/>
    </source>
</evidence>
<dbReference type="EMBL" id="JWIN03000013">
    <property type="protein sequence ID" value="KAB1268184.1"/>
    <property type="molecule type" value="Genomic_DNA"/>
</dbReference>
<dbReference type="PANTHER" id="PTHR10652">
    <property type="entry name" value="ADENYLYL CYCLASE-ASSOCIATED PROTEIN"/>
    <property type="match status" value="1"/>
</dbReference>
<feature type="compositionally biased region" description="Low complexity" evidence="14">
    <location>
        <begin position="266"/>
        <end position="275"/>
    </location>
</feature>
<keyword evidence="17" id="KW-1185">Reference proteome</keyword>
<evidence type="ECO:0000256" key="3">
    <source>
        <dbReference type="ARBA" id="ARBA00007659"/>
    </source>
</evidence>
<evidence type="ECO:0000256" key="13">
    <source>
        <dbReference type="RuleBase" id="RU000647"/>
    </source>
</evidence>
<dbReference type="FunFam" id="2.160.20.70:FF:000001">
    <property type="entry name" value="Adenylyl cyclase-associated protein"/>
    <property type="match status" value="1"/>
</dbReference>
<evidence type="ECO:0000313" key="17">
    <source>
        <dbReference type="Proteomes" id="UP000299084"/>
    </source>
</evidence>
<dbReference type="PROSITE" id="PS51329">
    <property type="entry name" value="C_CAP_COFACTOR_C"/>
    <property type="match status" value="1"/>
</dbReference>
<feature type="region of interest" description="Disordered" evidence="14">
    <location>
        <begin position="300"/>
        <end position="340"/>
    </location>
</feature>
<evidence type="ECO:0000256" key="4">
    <source>
        <dbReference type="ARBA" id="ARBA00022475"/>
    </source>
</evidence>
<keyword evidence="5" id="KW-0488">Methylation</keyword>
<dbReference type="PANTHER" id="PTHR10652:SF1">
    <property type="entry name" value="ADENYLYL CYCLASE-ASSOCIATED PROTEIN 1"/>
    <property type="match status" value="1"/>
</dbReference>
<evidence type="ECO:0000256" key="9">
    <source>
        <dbReference type="ARBA" id="ARBA00022990"/>
    </source>
</evidence>
<comment type="subunit">
    <text evidence="12">Homodimer. Binds actin monomers.</text>
</comment>
<feature type="compositionally biased region" description="Pro residues" evidence="14">
    <location>
        <begin position="251"/>
        <end position="265"/>
    </location>
</feature>
<evidence type="ECO:0000256" key="7">
    <source>
        <dbReference type="ARBA" id="ARBA00022553"/>
    </source>
</evidence>
<evidence type="ECO:0000256" key="10">
    <source>
        <dbReference type="ARBA" id="ARBA00023136"/>
    </source>
</evidence>
<accession>A0A5N4DAJ1</accession>
<keyword evidence="4" id="KW-1003">Cell membrane</keyword>
<dbReference type="InterPro" id="IPR006599">
    <property type="entry name" value="CARP_motif"/>
</dbReference>
<evidence type="ECO:0000256" key="6">
    <source>
        <dbReference type="ARBA" id="ARBA00022499"/>
    </source>
</evidence>
<dbReference type="InterPro" id="IPR036223">
    <property type="entry name" value="CAP_C_sf"/>
</dbReference>
<feature type="domain" description="C-CAP/cofactor C-like" evidence="15">
    <location>
        <begin position="336"/>
        <end position="475"/>
    </location>
</feature>
<keyword evidence="11" id="KW-0009">Actin-binding</keyword>
<keyword evidence="8" id="KW-0832">Ubl conjugation</keyword>
<gene>
    <name evidence="16" type="ORF">Cadr_000013712</name>
</gene>
<comment type="caution">
    <text evidence="16">The sequence shown here is derived from an EMBL/GenBank/DDBJ whole genome shotgun (WGS) entry which is preliminary data.</text>
</comment>
<comment type="function">
    <text evidence="1">Directly regulates filament dynamics and has been implicated in a number of complex developmental and morphological processes, including mRNA localization and the establishment of cell polarity.</text>
</comment>
<dbReference type="PROSITE" id="PS01088">
    <property type="entry name" value="CAP_1"/>
    <property type="match status" value="1"/>
</dbReference>
<dbReference type="FunFam" id="1.25.40.330:FF:000005">
    <property type="entry name" value="Adenylyl cyclase-associated protein"/>
    <property type="match status" value="1"/>
</dbReference>